<dbReference type="NCBIfam" id="TIGR01783">
    <property type="entry name" value="TonB-siderophor"/>
    <property type="match status" value="1"/>
</dbReference>
<dbReference type="AlphaFoldDB" id="A0A520LJV9"/>
<evidence type="ECO:0000256" key="12">
    <source>
        <dbReference type="ARBA" id="ARBA00023170"/>
    </source>
</evidence>
<dbReference type="Gene3D" id="2.170.130.10">
    <property type="entry name" value="TonB-dependent receptor, plug domain"/>
    <property type="match status" value="1"/>
</dbReference>
<keyword evidence="13 14" id="KW-0998">Cell outer membrane</keyword>
<dbReference type="InterPro" id="IPR012910">
    <property type="entry name" value="Plug_dom"/>
</dbReference>
<evidence type="ECO:0000259" key="17">
    <source>
        <dbReference type="Pfam" id="PF00593"/>
    </source>
</evidence>
<organism evidence="19 20">
    <name type="scientific">SAR92 clade bacterium</name>
    <dbReference type="NCBI Taxonomy" id="2315479"/>
    <lineage>
        <taxon>Bacteria</taxon>
        <taxon>Pseudomonadati</taxon>
        <taxon>Pseudomonadota</taxon>
        <taxon>Gammaproteobacteria</taxon>
        <taxon>Cellvibrionales</taxon>
        <taxon>Porticoccaceae</taxon>
        <taxon>SAR92 clade</taxon>
    </lineage>
</organism>
<reference evidence="19 20" key="1">
    <citation type="submission" date="2019-02" db="EMBL/GenBank/DDBJ databases">
        <title>Prokaryotic population dynamics and viral predation in marine succession experiment using metagenomics: the confinement effect.</title>
        <authorList>
            <person name="Haro-Moreno J.M."/>
            <person name="Rodriguez-Valera F."/>
            <person name="Lopez-Perez M."/>
        </authorList>
    </citation>
    <scope>NUCLEOTIDE SEQUENCE [LARGE SCALE GENOMIC DNA]</scope>
    <source>
        <strain evidence="19">MED-G169</strain>
    </source>
</reference>
<keyword evidence="11 14" id="KW-0472">Membrane</keyword>
<evidence type="ECO:0000256" key="6">
    <source>
        <dbReference type="ARBA" id="ARBA00022692"/>
    </source>
</evidence>
<feature type="domain" description="TonB-dependent receptor-like beta-barrel" evidence="17">
    <location>
        <begin position="290"/>
        <end position="668"/>
    </location>
</feature>
<dbReference type="Pfam" id="PF00593">
    <property type="entry name" value="TonB_dep_Rec_b-barrel"/>
    <property type="match status" value="1"/>
</dbReference>
<dbReference type="GO" id="GO:0038023">
    <property type="term" value="F:signaling receptor activity"/>
    <property type="evidence" value="ECO:0007669"/>
    <property type="project" value="InterPro"/>
</dbReference>
<evidence type="ECO:0000256" key="13">
    <source>
        <dbReference type="ARBA" id="ARBA00023237"/>
    </source>
</evidence>
<protein>
    <submittedName>
        <fullName evidence="19">TonB-dependent siderophore receptor</fullName>
    </submittedName>
</protein>
<comment type="similarity">
    <text evidence="2 14 15">Belongs to the TonB-dependent receptor family.</text>
</comment>
<dbReference type="InterPro" id="IPR039426">
    <property type="entry name" value="TonB-dep_rcpt-like"/>
</dbReference>
<dbReference type="InterPro" id="IPR010105">
    <property type="entry name" value="TonB_sidphr_rcpt"/>
</dbReference>
<dbReference type="PANTHER" id="PTHR32552">
    <property type="entry name" value="FERRICHROME IRON RECEPTOR-RELATED"/>
    <property type="match status" value="1"/>
</dbReference>
<feature type="signal peptide" evidence="16">
    <location>
        <begin position="1"/>
        <end position="23"/>
    </location>
</feature>
<evidence type="ECO:0000259" key="18">
    <source>
        <dbReference type="Pfam" id="PF07715"/>
    </source>
</evidence>
<evidence type="ECO:0000256" key="9">
    <source>
        <dbReference type="ARBA" id="ARBA00023065"/>
    </source>
</evidence>
<evidence type="ECO:0000256" key="3">
    <source>
        <dbReference type="ARBA" id="ARBA00022448"/>
    </source>
</evidence>
<comment type="caution">
    <text evidence="19">The sequence shown here is derived from an EMBL/GenBank/DDBJ whole genome shotgun (WGS) entry which is preliminary data.</text>
</comment>
<dbReference type="InterPro" id="IPR000531">
    <property type="entry name" value="Beta-barrel_TonB"/>
</dbReference>
<dbReference type="InterPro" id="IPR037066">
    <property type="entry name" value="Plug_dom_sf"/>
</dbReference>
<dbReference type="SUPFAM" id="SSF56935">
    <property type="entry name" value="Porins"/>
    <property type="match status" value="1"/>
</dbReference>
<dbReference type="GO" id="GO:0009279">
    <property type="term" value="C:cell outer membrane"/>
    <property type="evidence" value="ECO:0007669"/>
    <property type="project" value="UniProtKB-SubCell"/>
</dbReference>
<keyword evidence="10 15" id="KW-0798">TonB box</keyword>
<evidence type="ECO:0000313" key="19">
    <source>
        <dbReference type="EMBL" id="RZO04779.1"/>
    </source>
</evidence>
<comment type="subcellular location">
    <subcellularLocation>
        <location evidence="1 14">Cell outer membrane</location>
        <topology evidence="1 14">Multi-pass membrane protein</topology>
    </subcellularLocation>
</comment>
<evidence type="ECO:0000256" key="15">
    <source>
        <dbReference type="RuleBase" id="RU003357"/>
    </source>
</evidence>
<accession>A0A520LJV9</accession>
<evidence type="ECO:0000256" key="11">
    <source>
        <dbReference type="ARBA" id="ARBA00023136"/>
    </source>
</evidence>
<evidence type="ECO:0000256" key="16">
    <source>
        <dbReference type="SAM" id="SignalP"/>
    </source>
</evidence>
<name>A0A520LJV9_9GAMM</name>
<dbReference type="Pfam" id="PF07715">
    <property type="entry name" value="Plug"/>
    <property type="match status" value="1"/>
</dbReference>
<gene>
    <name evidence="19" type="ORF">EVB02_03930</name>
</gene>
<evidence type="ECO:0000256" key="4">
    <source>
        <dbReference type="ARBA" id="ARBA00022452"/>
    </source>
</evidence>
<keyword evidence="3 14" id="KW-0813">Transport</keyword>
<feature type="chain" id="PRO_5022129582" evidence="16">
    <location>
        <begin position="24"/>
        <end position="699"/>
    </location>
</feature>
<keyword evidence="5" id="KW-0410">Iron transport</keyword>
<keyword evidence="12 19" id="KW-0675">Receptor</keyword>
<dbReference type="PROSITE" id="PS52016">
    <property type="entry name" value="TONB_DEPENDENT_REC_3"/>
    <property type="match status" value="1"/>
</dbReference>
<evidence type="ECO:0000256" key="8">
    <source>
        <dbReference type="ARBA" id="ARBA00023004"/>
    </source>
</evidence>
<evidence type="ECO:0000256" key="14">
    <source>
        <dbReference type="PROSITE-ProRule" id="PRU01360"/>
    </source>
</evidence>
<keyword evidence="4 14" id="KW-1134">Transmembrane beta strand</keyword>
<dbReference type="EMBL" id="SHBO01000056">
    <property type="protein sequence ID" value="RZO04779.1"/>
    <property type="molecule type" value="Genomic_DNA"/>
</dbReference>
<feature type="domain" description="TonB-dependent receptor plug" evidence="18">
    <location>
        <begin position="53"/>
        <end position="148"/>
    </location>
</feature>
<dbReference type="Proteomes" id="UP000318148">
    <property type="component" value="Unassembled WGS sequence"/>
</dbReference>
<keyword evidence="8" id="KW-0408">Iron</keyword>
<evidence type="ECO:0000313" key="20">
    <source>
        <dbReference type="Proteomes" id="UP000318148"/>
    </source>
</evidence>
<dbReference type="CDD" id="cd01347">
    <property type="entry name" value="ligand_gated_channel"/>
    <property type="match status" value="1"/>
</dbReference>
<dbReference type="Gene3D" id="2.40.170.20">
    <property type="entry name" value="TonB-dependent receptor, beta-barrel domain"/>
    <property type="match status" value="1"/>
</dbReference>
<evidence type="ECO:0000256" key="1">
    <source>
        <dbReference type="ARBA" id="ARBA00004571"/>
    </source>
</evidence>
<dbReference type="PANTHER" id="PTHR32552:SF68">
    <property type="entry name" value="FERRICHROME OUTER MEMBRANE TRANSPORTER_PHAGE RECEPTOR"/>
    <property type="match status" value="1"/>
</dbReference>
<keyword evidence="6 14" id="KW-0812">Transmembrane</keyword>
<evidence type="ECO:0000256" key="7">
    <source>
        <dbReference type="ARBA" id="ARBA00022729"/>
    </source>
</evidence>
<keyword evidence="7 16" id="KW-0732">Signal</keyword>
<keyword evidence="9" id="KW-0406">Ion transport</keyword>
<evidence type="ECO:0000256" key="2">
    <source>
        <dbReference type="ARBA" id="ARBA00009810"/>
    </source>
</evidence>
<dbReference type="GO" id="GO:0015891">
    <property type="term" value="P:siderophore transport"/>
    <property type="evidence" value="ECO:0007669"/>
    <property type="project" value="InterPro"/>
</dbReference>
<dbReference type="InterPro" id="IPR036942">
    <property type="entry name" value="Beta-barrel_TonB_sf"/>
</dbReference>
<dbReference type="GO" id="GO:0015344">
    <property type="term" value="F:siderophore uptake transmembrane transporter activity"/>
    <property type="evidence" value="ECO:0007669"/>
    <property type="project" value="TreeGrafter"/>
</dbReference>
<evidence type="ECO:0000256" key="5">
    <source>
        <dbReference type="ARBA" id="ARBA00022496"/>
    </source>
</evidence>
<proteinExistence type="inferred from homology"/>
<evidence type="ECO:0000256" key="10">
    <source>
        <dbReference type="ARBA" id="ARBA00023077"/>
    </source>
</evidence>
<sequence length="699" mass="77851">MKQSLVLRLIILFSFFASLTVSGQNVEMEEIVVKGKVLQSDQVNALKIPTPIINVPQSLSIATDEEIIKKGMRSIGDIIRYTPGVNTSQGEGHRDAVVFRGVRSTADFFQDGARDDVQYYRSLYNIEQVEILRGPNALLFGRGGTGGALNRVTKKPRLGVDSRKASIGVDTFGAFDIEADLNMAMGDDMAFRLNLHSDSLKNHRDFYDGDRLGFNPTLRKKLSSATTLDLSYEHIDHERFIDRGIPTANNKPVEEFAEIVFGDEDNNIHTVEASVFRAMVSHVFSDTRKGNLSITSNSFEKMYQNTYAASHTAESGIVTMDGYHDPTERDNFIITGNLINELTIGNTTHTILAGFESIDTDNENFRFNTYWTSKDCSVSGYDQESFNINNPMNFSVTADGTTTSVEYTNPCSLKSSTETDLSVTSFYFQDQMDVSDNLIVVLGGRHDTFDVTVSDIKNGTSAARKDTRFSPRMGVIYKPRDSMSIYYSYSEGFSPRSGEQYKSLSGGSPGSGETLRPDYFENMELGVKVDLSSDLSLTAAYFDSKADKAGYDGSSAEYIVERGIVVDGIELELKGKINDKLDLTFGYTSMDGKNGSKDAREIPETMYSLWANYEVNSNLGLAFGVMHQGESLIKDGGSQMLPDYTRFDAAAYYMLSNDFRIQVNMENLTDELYFPHSHSTHQASVGRERNIRFSLVRNF</sequence>